<keyword evidence="8" id="KW-1185">Reference proteome</keyword>
<dbReference type="eggNOG" id="KOG0779">
    <property type="taxonomic scope" value="Eukaryota"/>
</dbReference>
<dbReference type="SUPFAM" id="SSF54001">
    <property type="entry name" value="Cysteine proteinases"/>
    <property type="match status" value="1"/>
</dbReference>
<dbReference type="PANTHER" id="PTHR46896:SF3">
    <property type="entry name" value="FI06413P-RELATED"/>
    <property type="match status" value="1"/>
</dbReference>
<evidence type="ECO:0000256" key="2">
    <source>
        <dbReference type="ARBA" id="ARBA00022553"/>
    </source>
</evidence>
<feature type="domain" description="Ubiquitin-like protease family profile" evidence="6">
    <location>
        <begin position="30"/>
        <end position="132"/>
    </location>
</feature>
<accession>J0CXJ9</accession>
<evidence type="ECO:0000256" key="4">
    <source>
        <dbReference type="ARBA" id="ARBA00022786"/>
    </source>
</evidence>
<dbReference type="Pfam" id="PF02902">
    <property type="entry name" value="Peptidase_C48"/>
    <property type="match status" value="1"/>
</dbReference>
<dbReference type="EMBL" id="JH687889">
    <property type="protein sequence ID" value="EJD35482.1"/>
    <property type="molecule type" value="Genomic_DNA"/>
</dbReference>
<gene>
    <name evidence="7" type="ORF">AURDEDRAFT_75247</name>
</gene>
<evidence type="ECO:0000256" key="5">
    <source>
        <dbReference type="ARBA" id="ARBA00022801"/>
    </source>
</evidence>
<dbReference type="GO" id="GO:0016926">
    <property type="term" value="P:protein desumoylation"/>
    <property type="evidence" value="ECO:0007669"/>
    <property type="project" value="TreeGrafter"/>
</dbReference>
<evidence type="ECO:0000256" key="3">
    <source>
        <dbReference type="ARBA" id="ARBA00022670"/>
    </source>
</evidence>
<reference evidence="8" key="1">
    <citation type="journal article" date="2012" name="Science">
        <title>The Paleozoic origin of enzymatic lignin decomposition reconstructed from 31 fungal genomes.</title>
        <authorList>
            <person name="Floudas D."/>
            <person name="Binder M."/>
            <person name="Riley R."/>
            <person name="Barry K."/>
            <person name="Blanchette R.A."/>
            <person name="Henrissat B."/>
            <person name="Martinez A.T."/>
            <person name="Otillar R."/>
            <person name="Spatafora J.W."/>
            <person name="Yadav J.S."/>
            <person name="Aerts A."/>
            <person name="Benoit I."/>
            <person name="Boyd A."/>
            <person name="Carlson A."/>
            <person name="Copeland A."/>
            <person name="Coutinho P.M."/>
            <person name="de Vries R.P."/>
            <person name="Ferreira P."/>
            <person name="Findley K."/>
            <person name="Foster B."/>
            <person name="Gaskell J."/>
            <person name="Glotzer D."/>
            <person name="Gorecki P."/>
            <person name="Heitman J."/>
            <person name="Hesse C."/>
            <person name="Hori C."/>
            <person name="Igarashi K."/>
            <person name="Jurgens J.A."/>
            <person name="Kallen N."/>
            <person name="Kersten P."/>
            <person name="Kohler A."/>
            <person name="Kuees U."/>
            <person name="Kumar T.K.A."/>
            <person name="Kuo A."/>
            <person name="LaButti K."/>
            <person name="Larrondo L.F."/>
            <person name="Lindquist E."/>
            <person name="Ling A."/>
            <person name="Lombard V."/>
            <person name="Lucas S."/>
            <person name="Lundell T."/>
            <person name="Martin R."/>
            <person name="McLaughlin D.J."/>
            <person name="Morgenstern I."/>
            <person name="Morin E."/>
            <person name="Murat C."/>
            <person name="Nagy L.G."/>
            <person name="Nolan M."/>
            <person name="Ohm R.A."/>
            <person name="Patyshakuliyeva A."/>
            <person name="Rokas A."/>
            <person name="Ruiz-Duenas F.J."/>
            <person name="Sabat G."/>
            <person name="Salamov A."/>
            <person name="Samejima M."/>
            <person name="Schmutz J."/>
            <person name="Slot J.C."/>
            <person name="St John F."/>
            <person name="Stenlid J."/>
            <person name="Sun H."/>
            <person name="Sun S."/>
            <person name="Syed K."/>
            <person name="Tsang A."/>
            <person name="Wiebenga A."/>
            <person name="Young D."/>
            <person name="Pisabarro A."/>
            <person name="Eastwood D.C."/>
            <person name="Martin F."/>
            <person name="Cullen D."/>
            <person name="Grigoriev I.V."/>
            <person name="Hibbett D.S."/>
        </authorList>
    </citation>
    <scope>NUCLEOTIDE SEQUENCE [LARGE SCALE GENOMIC DNA]</scope>
    <source>
        <strain evidence="8">TFB10046</strain>
    </source>
</reference>
<keyword evidence="5" id="KW-0378">Hydrolase</keyword>
<dbReference type="AlphaFoldDB" id="J0CXJ9"/>
<dbReference type="GO" id="GO:0070139">
    <property type="term" value="F:SUMO-specific endopeptidase activity"/>
    <property type="evidence" value="ECO:0007669"/>
    <property type="project" value="TreeGrafter"/>
</dbReference>
<evidence type="ECO:0000313" key="8">
    <source>
        <dbReference type="Proteomes" id="UP000006514"/>
    </source>
</evidence>
<dbReference type="InterPro" id="IPR003653">
    <property type="entry name" value="Peptidase_C48_C"/>
</dbReference>
<evidence type="ECO:0000256" key="1">
    <source>
        <dbReference type="ARBA" id="ARBA00005234"/>
    </source>
</evidence>
<keyword evidence="2" id="KW-0597">Phosphoprotein</keyword>
<dbReference type="KEGG" id="adl:AURDEDRAFT_75247"/>
<dbReference type="PANTHER" id="PTHR46896">
    <property type="entry name" value="SENTRIN-SPECIFIC PROTEASE"/>
    <property type="match status" value="1"/>
</dbReference>
<dbReference type="GO" id="GO:0005634">
    <property type="term" value="C:nucleus"/>
    <property type="evidence" value="ECO:0007669"/>
    <property type="project" value="TreeGrafter"/>
</dbReference>
<dbReference type="GO" id="GO:0006508">
    <property type="term" value="P:proteolysis"/>
    <property type="evidence" value="ECO:0007669"/>
    <property type="project" value="UniProtKB-KW"/>
</dbReference>
<organism evidence="7 8">
    <name type="scientific">Auricularia subglabra (strain TFB-10046 / SS5)</name>
    <name type="common">White-rot fungus</name>
    <name type="synonym">Auricularia delicata (strain TFB10046)</name>
    <dbReference type="NCBI Taxonomy" id="717982"/>
    <lineage>
        <taxon>Eukaryota</taxon>
        <taxon>Fungi</taxon>
        <taxon>Dikarya</taxon>
        <taxon>Basidiomycota</taxon>
        <taxon>Agaricomycotina</taxon>
        <taxon>Agaricomycetes</taxon>
        <taxon>Auriculariales</taxon>
        <taxon>Auriculariaceae</taxon>
        <taxon>Auricularia</taxon>
    </lineage>
</organism>
<keyword evidence="4" id="KW-0833">Ubl conjugation pathway</keyword>
<dbReference type="PROSITE" id="PS50600">
    <property type="entry name" value="ULP_PROTEASE"/>
    <property type="match status" value="1"/>
</dbReference>
<protein>
    <recommendedName>
        <fullName evidence="6">Ubiquitin-like protease family profile domain-containing protein</fullName>
    </recommendedName>
</protein>
<evidence type="ECO:0000313" key="7">
    <source>
        <dbReference type="EMBL" id="EJD35482.1"/>
    </source>
</evidence>
<proteinExistence type="inferred from homology"/>
<dbReference type="OrthoDB" id="442460at2759"/>
<dbReference type="GO" id="GO:0005737">
    <property type="term" value="C:cytoplasm"/>
    <property type="evidence" value="ECO:0007669"/>
    <property type="project" value="TreeGrafter"/>
</dbReference>
<dbReference type="InParanoid" id="J0CXJ9"/>
<comment type="similarity">
    <text evidence="1">Belongs to the peptidase C48 family.</text>
</comment>
<name>J0CXJ9_AURST</name>
<dbReference type="InterPro" id="IPR038765">
    <property type="entry name" value="Papain-like_cys_pep_sf"/>
</dbReference>
<evidence type="ECO:0000259" key="6">
    <source>
        <dbReference type="PROSITE" id="PS50600"/>
    </source>
</evidence>
<sequence>MCERALRPLRLTVLTFRRILVFPRGGPGALNISLGDLRRLTPGEFLNDTIIEFGLKYWLSYLRGMNPEVADSIHVFSSFFYKKLNQKKCVRARPQCYGGANAVIVALKRATRVYASGRTRWISSRRSTLLYR</sequence>
<keyword evidence="3" id="KW-0645">Protease</keyword>
<dbReference type="Gene3D" id="3.40.395.10">
    <property type="entry name" value="Adenoviral Proteinase, Chain A"/>
    <property type="match status" value="1"/>
</dbReference>
<dbReference type="Proteomes" id="UP000006514">
    <property type="component" value="Unassembled WGS sequence"/>
</dbReference>
<dbReference type="InterPro" id="IPR051947">
    <property type="entry name" value="Sentrin-specific_protease"/>
</dbReference>